<protein>
    <submittedName>
        <fullName evidence="3">Variant-specific surface protein</fullName>
    </submittedName>
</protein>
<feature type="domain" description="EGF-like" evidence="2">
    <location>
        <begin position="770"/>
        <end position="799"/>
    </location>
</feature>
<dbReference type="InterPro" id="IPR006212">
    <property type="entry name" value="Furin_repeat"/>
</dbReference>
<dbReference type="VEuPathDB" id="GiardiaDB:DHA2_154628"/>
<dbReference type="InterPro" id="IPR052798">
    <property type="entry name" value="Giardia_VSA"/>
</dbReference>
<evidence type="ECO:0000313" key="4">
    <source>
        <dbReference type="Proteomes" id="UP000018040"/>
    </source>
</evidence>
<feature type="compositionally biased region" description="Polar residues" evidence="1">
    <location>
        <begin position="26"/>
        <end position="37"/>
    </location>
</feature>
<reference evidence="3 4" key="2">
    <citation type="journal article" date="2013" name="Genome Biol. Evol.">
        <title>Genome sequencing of Giardia lamblia genotypes A2 and B isolates (DH and GS) and comparative analysis with the genomes of genotypes A1 and E (WB and Pig).</title>
        <authorList>
            <person name="Adam R.D."/>
            <person name="Dahlstrom E.W."/>
            <person name="Martens C.A."/>
            <person name="Bruno D.P."/>
            <person name="Barbian K.D."/>
            <person name="Ricklefs S.M."/>
            <person name="Hernandez M.M."/>
            <person name="Narla N.P."/>
            <person name="Patel R.B."/>
            <person name="Porcella S.F."/>
            <person name="Nash T.E."/>
        </authorList>
    </citation>
    <scope>NUCLEOTIDE SEQUENCE [LARGE SCALE GENOMIC DNA]</scope>
    <source>
        <strain evidence="3 4">GS</strain>
    </source>
</reference>
<dbReference type="VEuPathDB" id="GiardiaDB:DHA2_152883"/>
<feature type="domain" description="EGF-like" evidence="2">
    <location>
        <begin position="575"/>
        <end position="606"/>
    </location>
</feature>
<evidence type="ECO:0000313" key="3">
    <source>
        <dbReference type="EMBL" id="ESU44857.1"/>
    </source>
</evidence>
<dbReference type="OrthoDB" id="430044at2759"/>
<dbReference type="InterPro" id="IPR009030">
    <property type="entry name" value="Growth_fac_rcpt_cys_sf"/>
</dbReference>
<dbReference type="SMART" id="SM01411">
    <property type="entry name" value="Ephrin_rec_like"/>
    <property type="match status" value="6"/>
</dbReference>
<evidence type="ECO:0000259" key="2">
    <source>
        <dbReference type="SMART" id="SM00181"/>
    </source>
</evidence>
<dbReference type="Pfam" id="PF03302">
    <property type="entry name" value="VSP"/>
    <property type="match status" value="3"/>
</dbReference>
<dbReference type="VEuPathDB" id="GiardiaDB:QR46_4932"/>
<dbReference type="EMBL" id="AHHH01000014">
    <property type="protein sequence ID" value="ESU44857.1"/>
    <property type="molecule type" value="Genomic_DNA"/>
</dbReference>
<dbReference type="Gene3D" id="2.10.220.10">
    <property type="entry name" value="Hormone Receptor, Insulin-like Growth Factor Receptor 1, Chain A, domain 2"/>
    <property type="match status" value="5"/>
</dbReference>
<dbReference type="SMART" id="SM00181">
    <property type="entry name" value="EGF"/>
    <property type="match status" value="6"/>
</dbReference>
<feature type="domain" description="EGF-like" evidence="2">
    <location>
        <begin position="345"/>
        <end position="394"/>
    </location>
</feature>
<accession>V6U2L1</accession>
<dbReference type="SUPFAM" id="SSF57184">
    <property type="entry name" value="Growth factor receptor domain"/>
    <property type="match status" value="4"/>
</dbReference>
<dbReference type="InterPro" id="IPR005127">
    <property type="entry name" value="Giardia_VSP"/>
</dbReference>
<dbReference type="PANTHER" id="PTHR23275">
    <property type="entry name" value="CABRIOLET.-RELATED"/>
    <property type="match status" value="1"/>
</dbReference>
<sequence length="885" mass="89956">MRLKVVRRVLWCDSQLGHPWSVEGHTMSSQANDSTQSPHHRMQGSHSEKASGVARPAGCLICQGSDRTQQLATEHPISQQPFHPSSDMAPAPSLGGCYSAGAAPGSSVCREARDGACARHAEGVRSVQTAETCTTGAEIGKCAPNHCNVQIGDSVYCSQCSNGGSDASSPAPTNGVCSADNNECSAKAEGRCTTCDHASFLFQGGCYSKGAAPGNTMCTQAANGICSAAVAGYFVPPTDDRDNAHQSVIPCGDVEEITVKNDHKYKGVAHCTQCSTPATAADTTNAKAATCTACEDGYFVASAACTACDEQCATCEGTNSDSKCKSCKEGYFLGATSGGQGKCIQCNNLEDQSWKGVQNCAKCTSSKTSGTPATCTECAENYYLRTDGSTTSCVSAADCNNGFFPTTDSNNKKVCVKCSDNNNGGIANCAKCSLKASPARAGAAVTCTECEDGYFVAQGGAACTACQDENCTTCAAEGTEKCSKCKATNTAGAKLYLKTVSSGSIGTCVEASGCGSGFFPKADDKAGNKCTACGSASDGGIADCKTCSKDLGALKCSACTTEGKKPNTTGAACVACSITDCASCDKENVCAVCDNGKYLTPTGQCVDSCAKLGGYYKDNNNVCKPCSPECASCSTAGADKCLSCPAGKVLKYTDETKPSDGSCVDECKTGAGGCVDCGAVIGGSKYCSRCSDTNQAPLNGNCAANTARIQFCTQIDGGACTQCANGYFLLDGGCYETGRQPGKSVCTTANNGQCQTCVNGQSPSSGVCPACPAGCSTCSNTNTCTACLAGYYLSSSKCVKCSENSNNIQGVPNCVSCAAPSGSGPVTCYVTQTPAVDPADPSTNKSGLSSGAIAGISVAAVVACSVPLTGYLPLHSKQSEQFQRC</sequence>
<comment type="caution">
    <text evidence="3">The sequence shown here is derived from an EMBL/GenBank/DDBJ whole genome shotgun (WGS) entry which is preliminary data.</text>
</comment>
<dbReference type="CDD" id="cd00064">
    <property type="entry name" value="FU"/>
    <property type="match status" value="1"/>
</dbReference>
<organism evidence="3 4">
    <name type="scientific">Giardia intestinalis</name>
    <name type="common">Giardia lamblia</name>
    <dbReference type="NCBI Taxonomy" id="5741"/>
    <lineage>
        <taxon>Eukaryota</taxon>
        <taxon>Metamonada</taxon>
        <taxon>Diplomonadida</taxon>
        <taxon>Hexamitidae</taxon>
        <taxon>Giardiinae</taxon>
        <taxon>Giardia</taxon>
    </lineage>
</organism>
<name>V6U2L1_GIAIN</name>
<proteinExistence type="predicted"/>
<dbReference type="VEuPathDB" id="GiardiaDB:GL50803_0033279"/>
<dbReference type="VEuPathDB" id="GiardiaDB:GL50581_3818"/>
<dbReference type="VEuPathDB" id="GiardiaDB:GL50581_3054"/>
<feature type="domain" description="EGF-like" evidence="2">
    <location>
        <begin position="307"/>
        <end position="344"/>
    </location>
</feature>
<dbReference type="InterPro" id="IPR000742">
    <property type="entry name" value="EGF"/>
</dbReference>
<feature type="region of interest" description="Disordered" evidence="1">
    <location>
        <begin position="22"/>
        <end position="52"/>
    </location>
</feature>
<dbReference type="SMART" id="SM00261">
    <property type="entry name" value="FU"/>
    <property type="match status" value="7"/>
</dbReference>
<reference evidence="4" key="1">
    <citation type="submission" date="2012-02" db="EMBL/GenBank/DDBJ databases">
        <title>Genome sequencing of Giardia lamblia Genotypes A2 and B isolates (DH and GS) and comparative analysis with the genomes of Genotypes A1 and E (WB and Pig).</title>
        <authorList>
            <person name="Adam R."/>
            <person name="Dahlstrom E."/>
            <person name="Martens C."/>
            <person name="Bruno D."/>
            <person name="Barbian K."/>
            <person name="Porcella S.F."/>
            <person name="Nash T."/>
        </authorList>
    </citation>
    <scope>NUCLEOTIDE SEQUENCE</scope>
    <source>
        <strain evidence="4">GS</strain>
    </source>
</reference>
<dbReference type="PANTHER" id="PTHR23275:SF100">
    <property type="entry name" value="EGF-LIKE DOMAIN-CONTAINING PROTEIN"/>
    <property type="match status" value="1"/>
</dbReference>
<evidence type="ECO:0000256" key="1">
    <source>
        <dbReference type="SAM" id="MobiDB-lite"/>
    </source>
</evidence>
<feature type="domain" description="EGF-like" evidence="2">
    <location>
        <begin position="625"/>
        <end position="664"/>
    </location>
</feature>
<gene>
    <name evidence="3" type="ORF">GSB_153268</name>
</gene>
<dbReference type="Proteomes" id="UP000018040">
    <property type="component" value="Unassembled WGS sequence"/>
</dbReference>
<dbReference type="AlphaFoldDB" id="V6U2L1"/>
<feature type="domain" description="EGF-like" evidence="2">
    <location>
        <begin position="417"/>
        <end position="464"/>
    </location>
</feature>